<keyword evidence="4 10" id="KW-0067">ATP-binding</keyword>
<name>A0A1T4YJG2_9MICO</name>
<keyword evidence="6 7" id="KW-0472">Membrane</keyword>
<feature type="transmembrane region" description="Helical" evidence="7">
    <location>
        <begin position="56"/>
        <end position="77"/>
    </location>
</feature>
<keyword evidence="5 7" id="KW-1133">Transmembrane helix</keyword>
<dbReference type="Gene3D" id="1.20.1560.10">
    <property type="entry name" value="ABC transporter type 1, transmembrane domain"/>
    <property type="match status" value="1"/>
</dbReference>
<evidence type="ECO:0000256" key="5">
    <source>
        <dbReference type="ARBA" id="ARBA00022989"/>
    </source>
</evidence>
<dbReference type="InterPro" id="IPR003593">
    <property type="entry name" value="AAA+_ATPase"/>
</dbReference>
<feature type="transmembrane region" description="Helical" evidence="7">
    <location>
        <begin position="161"/>
        <end position="180"/>
    </location>
</feature>
<proteinExistence type="predicted"/>
<feature type="transmembrane region" description="Helical" evidence="7">
    <location>
        <begin position="134"/>
        <end position="154"/>
    </location>
</feature>
<dbReference type="SUPFAM" id="SSF90123">
    <property type="entry name" value="ABC transporter transmembrane region"/>
    <property type="match status" value="1"/>
</dbReference>
<keyword evidence="2 7" id="KW-0812">Transmembrane</keyword>
<dbReference type="SMART" id="SM00382">
    <property type="entry name" value="AAA"/>
    <property type="match status" value="1"/>
</dbReference>
<dbReference type="Gene3D" id="3.40.50.300">
    <property type="entry name" value="P-loop containing nucleotide triphosphate hydrolases"/>
    <property type="match status" value="1"/>
</dbReference>
<feature type="transmembrane region" description="Helical" evidence="7">
    <location>
        <begin position="192"/>
        <end position="215"/>
    </location>
</feature>
<dbReference type="NCBIfam" id="TIGR02857">
    <property type="entry name" value="CydD"/>
    <property type="match status" value="1"/>
</dbReference>
<gene>
    <name evidence="10" type="ORF">SAMN06295879_3312</name>
</gene>
<feature type="transmembrane region" description="Helical" evidence="7">
    <location>
        <begin position="270"/>
        <end position="288"/>
    </location>
</feature>
<dbReference type="Pfam" id="PF00005">
    <property type="entry name" value="ABC_tran"/>
    <property type="match status" value="1"/>
</dbReference>
<dbReference type="GO" id="GO:0140359">
    <property type="term" value="F:ABC-type transporter activity"/>
    <property type="evidence" value="ECO:0007669"/>
    <property type="project" value="InterPro"/>
</dbReference>
<dbReference type="SUPFAM" id="SSF52540">
    <property type="entry name" value="P-loop containing nucleoside triphosphate hydrolases"/>
    <property type="match status" value="1"/>
</dbReference>
<dbReference type="PROSITE" id="PS50929">
    <property type="entry name" value="ABC_TM1F"/>
    <property type="match status" value="1"/>
</dbReference>
<dbReference type="RefSeq" id="WP_078715298.1">
    <property type="nucleotide sequence ID" value="NZ_FUYG01000010.1"/>
</dbReference>
<dbReference type="InterPro" id="IPR036640">
    <property type="entry name" value="ABC1_TM_sf"/>
</dbReference>
<dbReference type="InterPro" id="IPR014216">
    <property type="entry name" value="ABC_transptr_CydD"/>
</dbReference>
<reference evidence="11" key="1">
    <citation type="submission" date="2017-02" db="EMBL/GenBank/DDBJ databases">
        <authorList>
            <person name="Varghese N."/>
            <person name="Submissions S."/>
        </authorList>
    </citation>
    <scope>NUCLEOTIDE SEQUENCE [LARGE SCALE GENOMIC DNA]</scope>
    <source>
        <strain evidence="11">VKM Ac-2052</strain>
    </source>
</reference>
<dbReference type="InterPro" id="IPR003439">
    <property type="entry name" value="ABC_transporter-like_ATP-bd"/>
</dbReference>
<evidence type="ECO:0000256" key="4">
    <source>
        <dbReference type="ARBA" id="ARBA00022840"/>
    </source>
</evidence>
<dbReference type="CDD" id="cd03228">
    <property type="entry name" value="ABCC_MRP_Like"/>
    <property type="match status" value="1"/>
</dbReference>
<dbReference type="PROSITE" id="PS00211">
    <property type="entry name" value="ABC_TRANSPORTER_1"/>
    <property type="match status" value="1"/>
</dbReference>
<dbReference type="InterPro" id="IPR027417">
    <property type="entry name" value="P-loop_NTPase"/>
</dbReference>
<organism evidence="10 11">
    <name type="scientific">Agreia bicolorata</name>
    <dbReference type="NCBI Taxonomy" id="110935"/>
    <lineage>
        <taxon>Bacteria</taxon>
        <taxon>Bacillati</taxon>
        <taxon>Actinomycetota</taxon>
        <taxon>Actinomycetes</taxon>
        <taxon>Micrococcales</taxon>
        <taxon>Microbacteriaceae</taxon>
        <taxon>Agreia</taxon>
    </lineage>
</organism>
<dbReference type="PANTHER" id="PTHR24221:SF590">
    <property type="entry name" value="COMPONENT LINKED WITH THE ASSEMBLY OF CYTOCHROME' TRANSPORT TRANSMEMBRANE ATP-BINDING PROTEIN ABC TRANSPORTER CYDD-RELATED"/>
    <property type="match status" value="1"/>
</dbReference>
<sequence length="556" mass="57749">MKPLDPRLLGYARAARVFLAAGALIGLAQTACIVGFAWFLSQVIVRAIDGQSLDELAPMIAALAGVVIARALLLWIAEVTSTRGAARVKSQLRSRVLTAVTELGPGWMAARNATSVATVTGPGLDALDTYFSRYLPQLILTAIATPVVVLVIFLQDWPSALGVVLTLPIIPVFMILIGWATQTVQKKQWRLLNSLSTSFLDVVGGLATLTLFGRAARQAERIRGVTEQYRVQTMKVLRVSFLSGFVLELVSSLAVAVVAVSVGLRLIDGSLGLSVGLFVLMLAPEAFLPLRQVGTQFHAAADGVAAADDVFEILDAASAGASATRSDAGADIAIVRTSDGPSAGALRLSGFAAGYDDRPVIGPIDAEFPAGSFTAITGPSGVGKSTLVAALLGFVAHTGAVTLDGHVIEAGATGLDWISWCGQRPGLFAGSVFENVALASRAPDRALAARALAVAAADEIDLDRMLGVAGAGLSGGQAQRVSIARAVYRALERNSAVLVLDEPSSALDELSESRLVDGLRTLTESATITLIVVTHREALARAADSILSLEPAAMAA</sequence>
<evidence type="ECO:0000256" key="1">
    <source>
        <dbReference type="ARBA" id="ARBA00004651"/>
    </source>
</evidence>
<dbReference type="CDD" id="cd18584">
    <property type="entry name" value="ABC_6TM_AarD_CydD"/>
    <property type="match status" value="1"/>
</dbReference>
<dbReference type="GO" id="GO:0016887">
    <property type="term" value="F:ATP hydrolysis activity"/>
    <property type="evidence" value="ECO:0007669"/>
    <property type="project" value="InterPro"/>
</dbReference>
<keyword evidence="3" id="KW-0547">Nucleotide-binding</keyword>
<dbReference type="GO" id="GO:0005524">
    <property type="term" value="F:ATP binding"/>
    <property type="evidence" value="ECO:0007669"/>
    <property type="project" value="UniProtKB-KW"/>
</dbReference>
<evidence type="ECO:0000256" key="6">
    <source>
        <dbReference type="ARBA" id="ARBA00023136"/>
    </source>
</evidence>
<protein>
    <submittedName>
        <fullName evidence="10">ATP-binding cassette, subfamily C, CydD</fullName>
    </submittedName>
</protein>
<evidence type="ECO:0000313" key="10">
    <source>
        <dbReference type="EMBL" id="SKB01698.1"/>
    </source>
</evidence>
<evidence type="ECO:0000256" key="7">
    <source>
        <dbReference type="SAM" id="Phobius"/>
    </source>
</evidence>
<evidence type="ECO:0000313" key="11">
    <source>
        <dbReference type="Proteomes" id="UP000189735"/>
    </source>
</evidence>
<dbReference type="EMBL" id="FUYG01000010">
    <property type="protein sequence ID" value="SKB01698.1"/>
    <property type="molecule type" value="Genomic_DNA"/>
</dbReference>
<evidence type="ECO:0000259" key="9">
    <source>
        <dbReference type="PROSITE" id="PS50929"/>
    </source>
</evidence>
<dbReference type="PANTHER" id="PTHR24221">
    <property type="entry name" value="ATP-BINDING CASSETTE SUB-FAMILY B"/>
    <property type="match status" value="1"/>
</dbReference>
<dbReference type="AlphaFoldDB" id="A0A1T4YJG2"/>
<dbReference type="InterPro" id="IPR011527">
    <property type="entry name" value="ABC1_TM_dom"/>
</dbReference>
<evidence type="ECO:0000256" key="3">
    <source>
        <dbReference type="ARBA" id="ARBA00022741"/>
    </source>
</evidence>
<feature type="domain" description="ABC transmembrane type-1" evidence="9">
    <location>
        <begin position="20"/>
        <end position="302"/>
    </location>
</feature>
<dbReference type="Proteomes" id="UP000189735">
    <property type="component" value="Unassembled WGS sequence"/>
</dbReference>
<dbReference type="GO" id="GO:0005886">
    <property type="term" value="C:plasma membrane"/>
    <property type="evidence" value="ECO:0007669"/>
    <property type="project" value="UniProtKB-SubCell"/>
</dbReference>
<dbReference type="Pfam" id="PF00664">
    <property type="entry name" value="ABC_membrane"/>
    <property type="match status" value="1"/>
</dbReference>
<accession>A0A1T4YJG2</accession>
<dbReference type="GO" id="GO:0042883">
    <property type="term" value="P:cysteine transport"/>
    <property type="evidence" value="ECO:0007669"/>
    <property type="project" value="InterPro"/>
</dbReference>
<feature type="transmembrane region" description="Helical" evidence="7">
    <location>
        <begin position="20"/>
        <end position="44"/>
    </location>
</feature>
<dbReference type="InterPro" id="IPR017871">
    <property type="entry name" value="ABC_transporter-like_CS"/>
</dbReference>
<dbReference type="InterPro" id="IPR039421">
    <property type="entry name" value="Type_1_exporter"/>
</dbReference>
<evidence type="ECO:0000256" key="2">
    <source>
        <dbReference type="ARBA" id="ARBA00022692"/>
    </source>
</evidence>
<feature type="transmembrane region" description="Helical" evidence="7">
    <location>
        <begin position="236"/>
        <end position="264"/>
    </location>
</feature>
<evidence type="ECO:0000259" key="8">
    <source>
        <dbReference type="PROSITE" id="PS50893"/>
    </source>
</evidence>
<feature type="domain" description="ABC transporter" evidence="8">
    <location>
        <begin position="346"/>
        <end position="556"/>
    </location>
</feature>
<comment type="subcellular location">
    <subcellularLocation>
        <location evidence="1">Cell membrane</location>
        <topology evidence="1">Multi-pass membrane protein</topology>
    </subcellularLocation>
</comment>
<dbReference type="PROSITE" id="PS50893">
    <property type="entry name" value="ABC_TRANSPORTER_2"/>
    <property type="match status" value="1"/>
</dbReference>